<dbReference type="GO" id="GO:0009073">
    <property type="term" value="P:aromatic amino acid family biosynthetic process"/>
    <property type="evidence" value="ECO:0007669"/>
    <property type="project" value="UniProtKB-KW"/>
</dbReference>
<dbReference type="Proteomes" id="UP000579281">
    <property type="component" value="Unassembled WGS sequence"/>
</dbReference>
<dbReference type="Gene3D" id="3.40.50.1970">
    <property type="match status" value="1"/>
</dbReference>
<evidence type="ECO:0000256" key="10">
    <source>
        <dbReference type="ARBA" id="ARBA00022605"/>
    </source>
</evidence>
<dbReference type="InterPro" id="IPR030960">
    <property type="entry name" value="DHQS/DOIS_N"/>
</dbReference>
<dbReference type="PIRSF" id="PIRSF001455">
    <property type="entry name" value="DHQ_synth"/>
    <property type="match status" value="1"/>
</dbReference>
<evidence type="ECO:0000256" key="6">
    <source>
        <dbReference type="ARBA" id="ARBA00005412"/>
    </source>
</evidence>
<keyword evidence="9 18" id="KW-0963">Cytoplasm</keyword>
<comment type="cofactor">
    <cofactor evidence="18">
        <name>Co(2+)</name>
        <dbReference type="ChEBI" id="CHEBI:48828"/>
    </cofactor>
    <cofactor evidence="18">
        <name>Zn(2+)</name>
        <dbReference type="ChEBI" id="CHEBI:29105"/>
    </cofactor>
    <text evidence="18">Binds 1 divalent metal cation per subunit. Can use either Co(2+) or Zn(2+).</text>
</comment>
<dbReference type="RefSeq" id="WP_184312574.1">
    <property type="nucleotide sequence ID" value="NZ_JACHEN010000032.1"/>
</dbReference>
<dbReference type="SUPFAM" id="SSF56796">
    <property type="entry name" value="Dehydroquinate synthase-like"/>
    <property type="match status" value="1"/>
</dbReference>
<comment type="similarity">
    <text evidence="6 18">Belongs to the sugar phosphate cyclases superfamily. Dehydroquinate synthase family.</text>
</comment>
<evidence type="ECO:0000256" key="5">
    <source>
        <dbReference type="ARBA" id="ARBA00004661"/>
    </source>
</evidence>
<dbReference type="AlphaFoldDB" id="A0A841KXJ9"/>
<feature type="binding site" evidence="18">
    <location>
        <begin position="125"/>
        <end position="126"/>
    </location>
    <ligand>
        <name>NAD(+)</name>
        <dbReference type="ChEBI" id="CHEBI:57540"/>
    </ligand>
</feature>
<dbReference type="FunFam" id="3.40.50.1970:FF:000007">
    <property type="entry name" value="Pentafunctional AROM polypeptide"/>
    <property type="match status" value="1"/>
</dbReference>
<dbReference type="PANTHER" id="PTHR43622">
    <property type="entry name" value="3-DEHYDROQUINATE SYNTHASE"/>
    <property type="match status" value="1"/>
</dbReference>
<keyword evidence="17 18" id="KW-0170">Cobalt</keyword>
<dbReference type="HAMAP" id="MF_00110">
    <property type="entry name" value="DHQ_synthase"/>
    <property type="match status" value="1"/>
</dbReference>
<keyword evidence="11 18" id="KW-0479">Metal-binding</keyword>
<feature type="binding site" evidence="18">
    <location>
        <position position="138"/>
    </location>
    <ligand>
        <name>NAD(+)</name>
        <dbReference type="ChEBI" id="CHEBI:57540"/>
    </ligand>
</feature>
<evidence type="ECO:0000256" key="12">
    <source>
        <dbReference type="ARBA" id="ARBA00022741"/>
    </source>
</evidence>
<evidence type="ECO:0000256" key="2">
    <source>
        <dbReference type="ARBA" id="ARBA00001911"/>
    </source>
</evidence>
<evidence type="ECO:0000256" key="4">
    <source>
        <dbReference type="ARBA" id="ARBA00004496"/>
    </source>
</evidence>
<evidence type="ECO:0000313" key="21">
    <source>
        <dbReference type="EMBL" id="MBB6218077.1"/>
    </source>
</evidence>
<dbReference type="InterPro" id="IPR050071">
    <property type="entry name" value="Dehydroquinate_synthase"/>
</dbReference>
<evidence type="ECO:0000256" key="15">
    <source>
        <dbReference type="ARBA" id="ARBA00023141"/>
    </source>
</evidence>
<dbReference type="GO" id="GO:0008652">
    <property type="term" value="P:amino acid biosynthetic process"/>
    <property type="evidence" value="ECO:0007669"/>
    <property type="project" value="UniProtKB-KW"/>
</dbReference>
<dbReference type="UniPathway" id="UPA00053">
    <property type="reaction ID" value="UER00085"/>
</dbReference>
<evidence type="ECO:0000256" key="7">
    <source>
        <dbReference type="ARBA" id="ARBA00013031"/>
    </source>
</evidence>
<evidence type="ECO:0000256" key="18">
    <source>
        <dbReference type="HAMAP-Rule" id="MF_00110"/>
    </source>
</evidence>
<evidence type="ECO:0000256" key="14">
    <source>
        <dbReference type="ARBA" id="ARBA00023027"/>
    </source>
</evidence>
<evidence type="ECO:0000256" key="13">
    <source>
        <dbReference type="ARBA" id="ARBA00022833"/>
    </source>
</evidence>
<comment type="pathway">
    <text evidence="5 18">Metabolic intermediate biosynthesis; chorismate biosynthesis; chorismate from D-erythrose 4-phosphate and phosphoenolpyruvate: step 2/7.</text>
</comment>
<comment type="cofactor">
    <cofactor evidence="2 18">
        <name>NAD(+)</name>
        <dbReference type="ChEBI" id="CHEBI:57540"/>
    </cofactor>
</comment>
<dbReference type="NCBIfam" id="TIGR01357">
    <property type="entry name" value="aroB"/>
    <property type="match status" value="1"/>
</dbReference>
<dbReference type="Gene3D" id="1.20.1090.10">
    <property type="entry name" value="Dehydroquinate synthase-like - alpha domain"/>
    <property type="match status" value="1"/>
</dbReference>
<feature type="domain" description="3-dehydroquinate synthase C-terminal" evidence="20">
    <location>
        <begin position="177"/>
        <end position="320"/>
    </location>
</feature>
<feature type="binding site" evidence="18">
    <location>
        <begin position="101"/>
        <end position="105"/>
    </location>
    <ligand>
        <name>NAD(+)</name>
        <dbReference type="ChEBI" id="CHEBI:57540"/>
    </ligand>
</feature>
<comment type="catalytic activity">
    <reaction evidence="1 18">
        <text>7-phospho-2-dehydro-3-deoxy-D-arabino-heptonate = 3-dehydroquinate + phosphate</text>
        <dbReference type="Rhea" id="RHEA:21968"/>
        <dbReference type="ChEBI" id="CHEBI:32364"/>
        <dbReference type="ChEBI" id="CHEBI:43474"/>
        <dbReference type="ChEBI" id="CHEBI:58394"/>
        <dbReference type="EC" id="4.2.3.4"/>
    </reaction>
</comment>
<feature type="binding site" evidence="18">
    <location>
        <position position="243"/>
    </location>
    <ligand>
        <name>Zn(2+)</name>
        <dbReference type="ChEBI" id="CHEBI:29105"/>
    </ligand>
</feature>
<proteinExistence type="inferred from homology"/>
<comment type="subcellular location">
    <subcellularLocation>
        <location evidence="4 18">Cytoplasm</location>
    </subcellularLocation>
</comment>
<comment type="caution">
    <text evidence="18">Lacks conserved residue(s) required for the propagation of feature annotation.</text>
</comment>
<name>A0A841KXJ9_9FIRM</name>
<evidence type="ECO:0000256" key="16">
    <source>
        <dbReference type="ARBA" id="ARBA00023239"/>
    </source>
</evidence>
<dbReference type="GO" id="GO:0005737">
    <property type="term" value="C:cytoplasm"/>
    <property type="evidence" value="ECO:0007669"/>
    <property type="project" value="UniProtKB-SubCell"/>
</dbReference>
<evidence type="ECO:0000259" key="19">
    <source>
        <dbReference type="Pfam" id="PF01761"/>
    </source>
</evidence>
<dbReference type="GO" id="GO:0003856">
    <property type="term" value="F:3-dehydroquinate synthase activity"/>
    <property type="evidence" value="ECO:0007669"/>
    <property type="project" value="UniProtKB-UniRule"/>
</dbReference>
<sequence length="348" mass="39622">MEKLQIDLGEKSYPIYIGSGLLERLEDYIDTADQWVVITDENLESLYEAWLKQTLKNKTVYKIVIVPGEESKNIHTVVEIIDYLHEIGCTRQSKILAFGGGVVGDIAGFCASIYMRGIEYIQMPTTLLAQVDSSVGGKTGINIAQGKNIMGTFYQPQAVIIDVNLLRTLSKRDFMSGLGEVVKYGVIYDYDFFQYIRSHRDEIFSLDQACIGYIIKRCCEIKAGIVSQDEKEKGMRKILNFGHTIGHALESITAYEKYTHGEAVWVGMYHEILLAERLGLIKHDYFEELLDFFQAMGVSYDISAYDKEGLIDMMSKDKKNLHGKISFILPIDRSKVVEKLLSREELQW</sequence>
<keyword evidence="22" id="KW-1185">Reference proteome</keyword>
<keyword evidence="15 18" id="KW-0057">Aromatic amino acid biosynthesis</keyword>
<organism evidence="21 22">
    <name type="scientific">Anaerosolibacter carboniphilus</name>
    <dbReference type="NCBI Taxonomy" id="1417629"/>
    <lineage>
        <taxon>Bacteria</taxon>
        <taxon>Bacillati</taxon>
        <taxon>Bacillota</taxon>
        <taxon>Clostridia</taxon>
        <taxon>Peptostreptococcales</taxon>
        <taxon>Thermotaleaceae</taxon>
        <taxon>Anaerosolibacter</taxon>
    </lineage>
</organism>
<evidence type="ECO:0000256" key="3">
    <source>
        <dbReference type="ARBA" id="ARBA00001947"/>
    </source>
</evidence>
<evidence type="ECO:0000313" key="22">
    <source>
        <dbReference type="Proteomes" id="UP000579281"/>
    </source>
</evidence>
<evidence type="ECO:0000256" key="1">
    <source>
        <dbReference type="ARBA" id="ARBA00001393"/>
    </source>
</evidence>
<evidence type="ECO:0000256" key="17">
    <source>
        <dbReference type="ARBA" id="ARBA00023285"/>
    </source>
</evidence>
<dbReference type="EMBL" id="JACHEN010000032">
    <property type="protein sequence ID" value="MBB6218077.1"/>
    <property type="molecule type" value="Genomic_DNA"/>
</dbReference>
<keyword evidence="14 18" id="KW-0520">NAD</keyword>
<feature type="binding site" evidence="18">
    <location>
        <position position="180"/>
    </location>
    <ligand>
        <name>Zn(2+)</name>
        <dbReference type="ChEBI" id="CHEBI:29105"/>
    </ligand>
</feature>
<keyword evidence="12 18" id="KW-0547">Nucleotide-binding</keyword>
<dbReference type="EC" id="4.2.3.4" evidence="7 18"/>
<dbReference type="GO" id="GO:0046872">
    <property type="term" value="F:metal ion binding"/>
    <property type="evidence" value="ECO:0007669"/>
    <property type="project" value="UniProtKB-KW"/>
</dbReference>
<reference evidence="21 22" key="1">
    <citation type="submission" date="2020-08" db="EMBL/GenBank/DDBJ databases">
        <title>Genomic Encyclopedia of Type Strains, Phase IV (KMG-IV): sequencing the most valuable type-strain genomes for metagenomic binning, comparative biology and taxonomic classification.</title>
        <authorList>
            <person name="Goeker M."/>
        </authorList>
    </citation>
    <scope>NUCLEOTIDE SEQUENCE [LARGE SCALE GENOMIC DNA]</scope>
    <source>
        <strain evidence="21 22">DSM 103526</strain>
    </source>
</reference>
<feature type="binding site" evidence="18">
    <location>
        <position position="260"/>
    </location>
    <ligand>
        <name>Zn(2+)</name>
        <dbReference type="ChEBI" id="CHEBI:29105"/>
    </ligand>
</feature>
<dbReference type="InterPro" id="IPR030963">
    <property type="entry name" value="DHQ_synth_fam"/>
</dbReference>
<keyword evidence="10 18" id="KW-0028">Amino-acid biosynthesis</keyword>
<comment type="cofactor">
    <cofactor evidence="3">
        <name>Zn(2+)</name>
        <dbReference type="ChEBI" id="CHEBI:29105"/>
    </cofactor>
</comment>
<dbReference type="InterPro" id="IPR016037">
    <property type="entry name" value="DHQ_synth_AroB"/>
</dbReference>
<evidence type="ECO:0000256" key="11">
    <source>
        <dbReference type="ARBA" id="ARBA00022723"/>
    </source>
</evidence>
<dbReference type="GO" id="GO:0000166">
    <property type="term" value="F:nucleotide binding"/>
    <property type="evidence" value="ECO:0007669"/>
    <property type="project" value="UniProtKB-KW"/>
</dbReference>
<protein>
    <recommendedName>
        <fullName evidence="8 18">3-dehydroquinate synthase</fullName>
        <shortName evidence="18">DHQS</shortName>
        <ecNumber evidence="7 18">4.2.3.4</ecNumber>
    </recommendedName>
</protein>
<accession>A0A841KXJ9</accession>
<dbReference type="GO" id="GO:0009423">
    <property type="term" value="P:chorismate biosynthetic process"/>
    <property type="evidence" value="ECO:0007669"/>
    <property type="project" value="UniProtKB-UniRule"/>
</dbReference>
<evidence type="ECO:0000256" key="9">
    <source>
        <dbReference type="ARBA" id="ARBA00022490"/>
    </source>
</evidence>
<dbReference type="Pfam" id="PF01761">
    <property type="entry name" value="DHQ_synthase"/>
    <property type="match status" value="1"/>
</dbReference>
<dbReference type="Pfam" id="PF24621">
    <property type="entry name" value="DHQS_C"/>
    <property type="match status" value="1"/>
</dbReference>
<dbReference type="InterPro" id="IPR056179">
    <property type="entry name" value="DHQS_C"/>
</dbReference>
<feature type="domain" description="3-dehydroquinate synthase N-terminal" evidence="19">
    <location>
        <begin position="63"/>
        <end position="175"/>
    </location>
</feature>
<keyword evidence="13 18" id="KW-0862">Zinc</keyword>
<dbReference type="CDD" id="cd08195">
    <property type="entry name" value="DHQS"/>
    <property type="match status" value="1"/>
</dbReference>
<comment type="caution">
    <text evidence="21">The sequence shown here is derived from an EMBL/GenBank/DDBJ whole genome shotgun (WGS) entry which is preliminary data.</text>
</comment>
<evidence type="ECO:0000259" key="20">
    <source>
        <dbReference type="Pfam" id="PF24621"/>
    </source>
</evidence>
<gene>
    <name evidence="18" type="primary">aroB</name>
    <name evidence="21" type="ORF">HNQ80_004216</name>
</gene>
<feature type="binding site" evidence="18">
    <location>
        <position position="147"/>
    </location>
    <ligand>
        <name>NAD(+)</name>
        <dbReference type="ChEBI" id="CHEBI:57540"/>
    </ligand>
</feature>
<keyword evidence="16 18" id="KW-0456">Lyase</keyword>
<comment type="function">
    <text evidence="18">Catalyzes the conversion of 3-deoxy-D-arabino-heptulosonate 7-phosphate (DAHP) to dehydroquinate (DHQ).</text>
</comment>
<dbReference type="PANTHER" id="PTHR43622:SF7">
    <property type="entry name" value="3-DEHYDROQUINATE SYNTHASE, CHLOROPLASTIC"/>
    <property type="match status" value="1"/>
</dbReference>
<evidence type="ECO:0000256" key="8">
    <source>
        <dbReference type="ARBA" id="ARBA00017684"/>
    </source>
</evidence>